<dbReference type="InterPro" id="IPR049490">
    <property type="entry name" value="C883_1060-like_KR_N"/>
</dbReference>
<dbReference type="Pfam" id="PF16197">
    <property type="entry name" value="KAsynt_C_assoc"/>
    <property type="match status" value="1"/>
</dbReference>
<dbReference type="PANTHER" id="PTHR43775">
    <property type="entry name" value="FATTY ACID SYNTHASE"/>
    <property type="match status" value="1"/>
</dbReference>
<dbReference type="RefSeq" id="WP_026427039.1">
    <property type="nucleotide sequence ID" value="NZ_LR134363.1"/>
</dbReference>
<evidence type="ECO:0000256" key="8">
    <source>
        <dbReference type="PROSITE-ProRule" id="PRU01363"/>
    </source>
</evidence>
<dbReference type="EMBL" id="LR134363">
    <property type="protein sequence ID" value="VEG75206.1"/>
    <property type="molecule type" value="Genomic_DNA"/>
</dbReference>
<dbReference type="InterPro" id="IPR032821">
    <property type="entry name" value="PKS_assoc"/>
</dbReference>
<feature type="region of interest" description="Disordered" evidence="9">
    <location>
        <begin position="1730"/>
        <end position="1761"/>
    </location>
</feature>
<evidence type="ECO:0000256" key="5">
    <source>
        <dbReference type="ARBA" id="ARBA00022553"/>
    </source>
</evidence>
<dbReference type="InterPro" id="IPR049552">
    <property type="entry name" value="PKS_DH_N"/>
</dbReference>
<dbReference type="STRING" id="1278298.GCA_000428685_02020"/>
<dbReference type="InterPro" id="IPR057326">
    <property type="entry name" value="KR_dom"/>
</dbReference>
<dbReference type="InterPro" id="IPR036291">
    <property type="entry name" value="NAD(P)-bd_dom_sf"/>
</dbReference>
<dbReference type="SMART" id="SM00823">
    <property type="entry name" value="PKS_PP"/>
    <property type="match status" value="4"/>
</dbReference>
<dbReference type="Pfam" id="PF08659">
    <property type="entry name" value="KR"/>
    <property type="match status" value="2"/>
</dbReference>
<dbReference type="SMART" id="SM00825">
    <property type="entry name" value="PKS_KS"/>
    <property type="match status" value="3"/>
</dbReference>
<evidence type="ECO:0000259" key="11">
    <source>
        <dbReference type="PROSITE" id="PS52004"/>
    </source>
</evidence>
<dbReference type="PROSITE" id="PS52019">
    <property type="entry name" value="PKS_MFAS_DH"/>
    <property type="match status" value="2"/>
</dbReference>
<dbReference type="SUPFAM" id="SSF51735">
    <property type="entry name" value="NAD(P)-binding Rossmann-fold domains"/>
    <property type="match status" value="3"/>
</dbReference>
<dbReference type="Pfam" id="PF14765">
    <property type="entry name" value="PS-DH"/>
    <property type="match status" value="2"/>
</dbReference>
<evidence type="ECO:0000256" key="7">
    <source>
        <dbReference type="ARBA" id="ARBA00022737"/>
    </source>
</evidence>
<dbReference type="InterPro" id="IPR050091">
    <property type="entry name" value="PKS_NRPS_Biosynth_Enz"/>
</dbReference>
<dbReference type="PROSITE" id="PS00606">
    <property type="entry name" value="KS3_1"/>
    <property type="match status" value="3"/>
</dbReference>
<dbReference type="Pfam" id="PF02801">
    <property type="entry name" value="Ketoacyl-synt_C"/>
    <property type="match status" value="3"/>
</dbReference>
<dbReference type="InterPro" id="IPR049900">
    <property type="entry name" value="PKS_mFAS_DH"/>
</dbReference>
<accession>A0A3S4WL17</accession>
<dbReference type="PROSITE" id="PS52004">
    <property type="entry name" value="KS3_2"/>
    <property type="match status" value="3"/>
</dbReference>
<dbReference type="Pfam" id="PF00109">
    <property type="entry name" value="ketoacyl-synt"/>
    <property type="match status" value="3"/>
</dbReference>
<protein>
    <submittedName>
        <fullName evidence="13">Polyketide synthase PksM</fullName>
    </submittedName>
</protein>
<dbReference type="GO" id="GO:0004315">
    <property type="term" value="F:3-oxoacyl-[acyl-carrier-protein] synthase activity"/>
    <property type="evidence" value="ECO:0007669"/>
    <property type="project" value="InterPro"/>
</dbReference>
<feature type="region of interest" description="Disordered" evidence="9">
    <location>
        <begin position="1858"/>
        <end position="1897"/>
    </location>
</feature>
<feature type="region of interest" description="Disordered" evidence="9">
    <location>
        <begin position="3370"/>
        <end position="3411"/>
    </location>
</feature>
<dbReference type="InterPro" id="IPR049551">
    <property type="entry name" value="PKS_DH_C"/>
</dbReference>
<dbReference type="InterPro" id="IPR013968">
    <property type="entry name" value="PKS_KR"/>
</dbReference>
<evidence type="ECO:0000259" key="10">
    <source>
        <dbReference type="PROSITE" id="PS50075"/>
    </source>
</evidence>
<dbReference type="InterPro" id="IPR006162">
    <property type="entry name" value="Ppantetheine_attach_site"/>
</dbReference>
<evidence type="ECO:0000256" key="1">
    <source>
        <dbReference type="ARBA" id="ARBA00004496"/>
    </source>
</evidence>
<dbReference type="InterPro" id="IPR020841">
    <property type="entry name" value="PKS_Beta-ketoAc_synthase_dom"/>
</dbReference>
<feature type="region of interest" description="C-terminal hotdog fold" evidence="8">
    <location>
        <begin position="167"/>
        <end position="312"/>
    </location>
</feature>
<dbReference type="PROSITE" id="PS50075">
    <property type="entry name" value="CARRIER"/>
    <property type="match status" value="4"/>
</dbReference>
<feature type="region of interest" description="N-terminal hotdog fold" evidence="8">
    <location>
        <begin position="1002"/>
        <end position="1132"/>
    </location>
</feature>
<keyword evidence="7" id="KW-0677">Repeat</keyword>
<feature type="compositionally biased region" description="Basic and acidic residues" evidence="9">
    <location>
        <begin position="1881"/>
        <end position="1896"/>
    </location>
</feature>
<reference evidence="13 14" key="1">
    <citation type="submission" date="2018-12" db="EMBL/GenBank/DDBJ databases">
        <authorList>
            <consortium name="Pathogen Informatics"/>
        </authorList>
    </citation>
    <scope>NUCLEOTIDE SEQUENCE [LARGE SCALE GENOMIC DNA]</scope>
    <source>
        <strain evidence="13 14">NCTC11923</strain>
    </source>
</reference>
<dbReference type="CDD" id="cd08953">
    <property type="entry name" value="KR_2_SDR_x"/>
    <property type="match status" value="1"/>
</dbReference>
<evidence type="ECO:0000256" key="4">
    <source>
        <dbReference type="ARBA" id="ARBA00022490"/>
    </source>
</evidence>
<dbReference type="InterPro" id="IPR054514">
    <property type="entry name" value="RhiE-like_linker"/>
</dbReference>
<feature type="domain" description="Ketosynthase family 3 (KS3)" evidence="11">
    <location>
        <begin position="2763"/>
        <end position="3197"/>
    </location>
</feature>
<evidence type="ECO:0000256" key="2">
    <source>
        <dbReference type="ARBA" id="ARBA00004792"/>
    </source>
</evidence>
<evidence type="ECO:0000259" key="12">
    <source>
        <dbReference type="PROSITE" id="PS52019"/>
    </source>
</evidence>
<comment type="pathway">
    <text evidence="2">Antibiotic biosynthesis.</text>
</comment>
<dbReference type="SMART" id="SM01294">
    <property type="entry name" value="PKS_PP_betabranch"/>
    <property type="match status" value="3"/>
</dbReference>
<feature type="region of interest" description="C-terminal hotdog fold" evidence="8">
    <location>
        <begin position="1147"/>
        <end position="1298"/>
    </location>
</feature>
<dbReference type="PROSITE" id="PS00012">
    <property type="entry name" value="PHOSPHOPANTETHEINE"/>
    <property type="match status" value="2"/>
</dbReference>
<feature type="domain" description="Carrier" evidence="10">
    <location>
        <begin position="1768"/>
        <end position="1845"/>
    </location>
</feature>
<feature type="domain" description="Carrier" evidence="10">
    <location>
        <begin position="3418"/>
        <end position="3493"/>
    </location>
</feature>
<dbReference type="PANTHER" id="PTHR43775:SF37">
    <property type="entry name" value="SI:DKEY-61P9.11"/>
    <property type="match status" value="1"/>
</dbReference>
<feature type="domain" description="PKS/mFAS DH" evidence="12">
    <location>
        <begin position="35"/>
        <end position="312"/>
    </location>
</feature>
<dbReference type="Pfam" id="PF22336">
    <property type="entry name" value="RhiE-like_linker"/>
    <property type="match status" value="3"/>
</dbReference>
<feature type="domain" description="Carrier" evidence="10">
    <location>
        <begin position="332"/>
        <end position="408"/>
    </location>
</feature>
<feature type="domain" description="Carrier" evidence="10">
    <location>
        <begin position="2391"/>
        <end position="2465"/>
    </location>
</feature>
<dbReference type="GO" id="GO:0004312">
    <property type="term" value="F:fatty acid synthase activity"/>
    <property type="evidence" value="ECO:0007669"/>
    <property type="project" value="TreeGrafter"/>
</dbReference>
<dbReference type="InterPro" id="IPR016039">
    <property type="entry name" value="Thiolase-like"/>
</dbReference>
<keyword evidence="6" id="KW-0808">Transferase</keyword>
<organism evidence="13 14">
    <name type="scientific">Actinomyces slackii</name>
    <dbReference type="NCBI Taxonomy" id="52774"/>
    <lineage>
        <taxon>Bacteria</taxon>
        <taxon>Bacillati</taxon>
        <taxon>Actinomycetota</taxon>
        <taxon>Actinomycetes</taxon>
        <taxon>Actinomycetales</taxon>
        <taxon>Actinomycetaceae</taxon>
        <taxon>Actinomyces</taxon>
    </lineage>
</organism>
<evidence type="ECO:0000256" key="3">
    <source>
        <dbReference type="ARBA" id="ARBA00022450"/>
    </source>
</evidence>
<dbReference type="SUPFAM" id="SSF47336">
    <property type="entry name" value="ACP-like"/>
    <property type="match status" value="5"/>
</dbReference>
<dbReference type="Gene3D" id="3.10.129.110">
    <property type="entry name" value="Polyketide synthase dehydratase"/>
    <property type="match status" value="2"/>
</dbReference>
<feature type="active site" description="Proton donor; for dehydratase activity" evidence="8">
    <location>
        <position position="225"/>
    </location>
</feature>
<feature type="domain" description="PKS/mFAS DH" evidence="12">
    <location>
        <begin position="1002"/>
        <end position="1298"/>
    </location>
</feature>
<sequence length="4009" mass="430499">MSDTPDNRQSDPAEPRHEHSITVALEMFARGQLTRDQVGELVRSGSRPRGESVQRRWVHDEPYLAAHVVQGQQVLLGTTLYSMAAQFASEEFGVRNLVLVEPVVVPPGTSVDVVVQRDDANVSKLVGRFSISGGAQRVTMTAELGDMDDGGCVTEPMVIDTFTGTSDRTLSPDEIRAVPLLSRAPVLDCVSRVWIRGDEALGRLQLRPEAITAEGELAVHPALLDGGFVVGGTLVDPAVLTPSDGSTWVTMAVRAMRGTGSTLPNACWCRASSVRVTDQLITMDLRFHDDEGRCVLEVDGMTLRRIGGALASAQPTEATGAAPEPPSRASDASDATVHRYVTGLVQRTLGTGEVLDDQVSFMELGADSAQMIAMTGVLEDDLGLELYPTLFFEYPTIAELSAALVAQHGEALSARLGASMDATRDEPAPAPSGPVPAVVPESNRDIAIVGMDGRFPGSPDLWTFWEHLRASDDLITEVPAERWNWRDWYSPEPGAPNRSRSRWGGFIEVDKFDAGFFGVAPREALWLDPQLRVLLEVVHGTLQDAGCADLLRGTTTGFYLGVAFHEYWDEILRSGVEFTDYQAVSCVPSALSGRLSYIFDFRGPSVPVDNACASSLTALHLAVASLRAGECRQAVVAGTNLLISPLHYVYTSRVGALSPTGRCRSFDAAADGYVPGEGVASVLLKPLDLALADGDRIHAVIKGTATNHNGRANSPTAPSPETQVAVLREAWADAGVDPSTLGYVEAHGTGTLLGDPIETKSLVTARREVAGEDSSFDCVIGSVKSHVGHLEACAGLAGLIKVILSMQHGEIPAMPNHSTRNPYLEIEGSGLRINDHLEEWPRRTGTPRRAGVSSFGMSGSNTHIVVEEYSHPGEVDRAGVHILPLSARTEPQLREMAGLLAGHLAKRRSTVSDTAHTLQTGRATMTSRAAFVVVDANDAVTQLETFARGGQFPAHAAGSDPRHNAARRFEEGEPVEWNALGPSGGVTSLPPYPFARDRYWFTDVLGDSTRSATATSRASVVREDDEVHYRIHLTRQDFVVRDHVVKGDNVVPGAVHLDLALRASEAGFPELRADTISDVTWAAPIMASEGAEVHVVVRKESDTRASFTIGCLEGDNEKVCSSGRLEYGSGRGTQEFLDVSSIIQHCPDLRLGEECYDEFSRTGLAYGPSFRSITRLYRGDGQALARLELSDDLRDSVHDWPLHPSLLDAALQTISGVVVGSEAPVKETVRPLYLPFRIGRIERYAALDDRMWVRAQRSTSAARSDQIRFDLDIADDQGRVLLVVRDFELRWVGLGVVGLVEDWVDCASPVAGHLAGQTVLVVGEGRQDEVVRRVTSAGGEVAQVVLPDAAADAYAASARASREPDLVLWMGGSNRRCVMDLTALVGAVYRAAGTLRLVFLGAQEQSIMSMWDKPVGAWAHSVALEWSGFSARVVMATDPVAALAGELAAAVTTSGIQEVRMGPEGCRSPRIREIPLDWTLHETPIQAGKVYLVSGGTGGIGRHLVDWIVAAGGHAVVLSRSGASPEWLARFAGPVTSIKVDVTDHGALAEALAHARTLGPIRGVLHAAGVLNDSLTWEKSPGDVEDVVAAKAVGAVCLDELTSDDPLDFFVVFSSVAGLRGNLGQSDYAYANRAVDELMVWRSRHADRPGTSLSIEWPLWKDGGMRVDPATERFMRQTGGLNPLGTGEGLTILANLIHDAPHPVISIVKGDHSKIAGRFFADQTARLPDGDVRTQDGLGGTVRKGHPADRPGNVDQVAQPAHDAETDRVRYLLGSDLARGVATTLGLADQDVDLRAELVEFGFDSITFTELASWLNNLWGLELLPSVFYDHTTLRSLVDFVADEFGSEVAMQRGWAVSVPETPGTKPDAPSVPAEPTDPDPAEKGSQRTSDRDDAHPLAIATPQVAATIRTNESDDAPEPIAIVGMAGLFPGGNTEEFWRRVRAGEVMTGEVPAWRWDWREWQGSGDDEANGVRFGGFAPGIENFDCQFFGVSPGEAELMDPQQRIFMQAVWAAVEDSGHRMSEFARTNMCLFVGVGGSDYSELLRASGAGVGAHTATGSAHSLLANRISFLYDLRGTSEPIDTACSASLVAMHRAVQALRAHESDAAIAGGVNALCSPTGFIAFSQAGMLASDGVCKPFSADADGYIRGEGVGAVVLKRLSDAEADHDHVYALIRGSAIGHGGRGVSLTAPSAQSQADIIEAAWDQADVSVTSADYIETHGTGTRLGDPVEIKGLVEAFNRHHAAPGTGCALGSVKANVGHLETAAGMASLMKVLLSLRDGVIAPQSNLRAVSPLLNLDPTPFSISSELRPWPTHADGSPRRAGISSFGYGGINAHIVLEEHRQPVPAVSSGRPQVVTLSAKTMDALERQGRALLAHLERNRRSVPVETQTHLKEVSRLVADIAQVDPSDIDTHEDLGEIGLDPVDMATLCTRVSDKYQIPGDLMTAGRCRTVSEFVDVIGSELGVDSALAELTRAPVDFDGLAYTLQTGREPFAHRLAIVAGSVEELHDLLGRHLDGERSLPGVWTGDVSAVQDLTGLLLTGAEGDAYQRELRESHTPDKLARLWVGGINLDWDRLWDGARPLRVSLPTYPFEPRRCWLDATIHRIDLEPRGKYARPGASHTASQSEPPTPKPAPSDIVTDRREEASRRTTLARVQRLLARVLGWDSSEIHPEATFEELGFTSVLVKEANEAFAAEFGALPATVLFEFKTAGALADYVDRHLVPVHAEVEEDVREDTVKGSGDPASEAATMFQRPPLGEDRRLLAIVGMSGRYPMADDLSEFWTNLVNGRDCVSPIPADRPGWEKYEEVARQRLGKESYPSWGGFIDGYDAFEPEFFNISPLEARFLDPQERLFIETAWQCIEDSGHTPEAITRGAAGDSRGRVGVFVGATYNNYQMYAASQLEHGDWLPVNSQTFSLANRVSYLMNFAGPSLTVDTACSSSLSAIHLACAAIRRKECDAAIAGGVNLTLHPSKYVTLAESGFIAGDGRCHSFGEGGDGYVPAEGVGAVLIKPLSQALEDGDHVYATILGSAINHDGHTFGYSVPNPVAQTEVISAALADASVISDTISYVEAHGTGTSLGDPLEIRGLVGALGDANDRPSRCAIGSVKSNIGHAEAAAGIAQMHKVVLQLTHAQLVPTLIHSDNLNPNIDFDSVGFTVQRSLGPWPIAARGGRRRAGVSSFGAGGVNVHVIVEGAPKPVEDRRPRGDGPVVLVLSARTPSALRNAASRLAEHLRGVEPSEGDLSSIAWTLQDGRRSLKHRLALLASDPKAAAETLESFVREGRESNDLRVTEVGSPRSGAGDGGPRDPDTDRGKSARGLASDLAGRWLRGEEPDWRQLYPHGTPGRVPLPTYPFERASYWIVDPFDASRPSGSEPSAPAPPAPHTEAVSAPGVSSDIGTGLKGELSDATEGERGQILTVYLGEKVAELLEIPDPSHVDGRSGFFEMGMDSVLATRLVSQVELDLGIVLHANAMFDHPTIEELAAELSRTWSSATAPLEEGQDELVDDSALERVIYTANWVTSEVAAPNHDLPTGPLVILDADDAVREYILARGMWPGQPVVLVLAGDSYARCDQSTFRIGRDEPDDLRRLFDDLGTMPDVILDLRPTRTVHADGAEGECSFPAFHLVQAVVRSRPTRPVDIVYAHVFNGTPDPVHEGFGGFGRAVRHESPNVVVRTLGLEVAHVEDRVSFIAEACLRELGGDSAEHEVRYRWGQRWTRSLRQMNVAESSSPEIRLDGGGTCVITGGAGGLGRIVARHLVKLGVKRLVLTGRSAQDGRHVTQIEELRRLGAEASYESIDVTDRAAVSSLMQSIRNRGPITGVIHAAGVLDDGMLLTRTAQQMHTVIDPKLAGALNLDAATSEDRLDFFVVFSSMASVGGNPGQTDYAFANRFLGSFAAAREELRIDGRRHGLSRALIWPTWRDGGMALDEQTRETMRRRLGIAQLPTGSGLRTFDAALSGDAAEVGVVVADMEQLSALLPIERAQETTPSQAQSELAELLDELDSGW</sequence>
<dbReference type="SMART" id="SM00822">
    <property type="entry name" value="PKS_KR"/>
    <property type="match status" value="2"/>
</dbReference>
<feature type="active site" description="Proton acceptor; for dehydratase activity" evidence="8">
    <location>
        <position position="1043"/>
    </location>
</feature>
<dbReference type="InterPro" id="IPR009081">
    <property type="entry name" value="PP-bd_ACP"/>
</dbReference>
<feature type="region of interest" description="Disordered" evidence="9">
    <location>
        <begin position="2614"/>
        <end position="2649"/>
    </location>
</feature>
<dbReference type="Pfam" id="PF21089">
    <property type="entry name" value="PKS_DH_N"/>
    <property type="match status" value="2"/>
</dbReference>
<dbReference type="Proteomes" id="UP000276899">
    <property type="component" value="Chromosome"/>
</dbReference>
<dbReference type="KEGG" id="asla:NCTC11923_01864"/>
<dbReference type="GO" id="GO:0005737">
    <property type="term" value="C:cytoplasm"/>
    <property type="evidence" value="ECO:0007669"/>
    <property type="project" value="UniProtKB-SubCell"/>
</dbReference>
<comment type="subcellular location">
    <subcellularLocation>
        <location evidence="1">Cytoplasm</location>
    </subcellularLocation>
</comment>
<dbReference type="InterPro" id="IPR020807">
    <property type="entry name" value="PKS_DH"/>
</dbReference>
<evidence type="ECO:0000256" key="6">
    <source>
        <dbReference type="ARBA" id="ARBA00022679"/>
    </source>
</evidence>
<feature type="compositionally biased region" description="Low complexity" evidence="9">
    <location>
        <begin position="313"/>
        <end position="322"/>
    </location>
</feature>
<feature type="region of interest" description="Disordered" evidence="9">
    <location>
        <begin position="3285"/>
        <end position="3328"/>
    </location>
</feature>
<dbReference type="InterPro" id="IPR014031">
    <property type="entry name" value="Ketoacyl_synth_C"/>
</dbReference>
<dbReference type="InterPro" id="IPR036736">
    <property type="entry name" value="ACP-like_sf"/>
</dbReference>
<keyword evidence="3" id="KW-0596">Phosphopantetheine</keyword>
<feature type="compositionally biased region" description="Basic and acidic residues" evidence="9">
    <location>
        <begin position="3307"/>
        <end position="3317"/>
    </location>
</feature>
<dbReference type="GO" id="GO:0006633">
    <property type="term" value="P:fatty acid biosynthetic process"/>
    <property type="evidence" value="ECO:0007669"/>
    <property type="project" value="InterPro"/>
</dbReference>
<dbReference type="InterPro" id="IPR020806">
    <property type="entry name" value="PKS_PP-bd"/>
</dbReference>
<dbReference type="InterPro" id="IPR014030">
    <property type="entry name" value="Ketoacyl_synth_N"/>
</dbReference>
<feature type="domain" description="Ketosynthase family 3 (KS3)" evidence="11">
    <location>
        <begin position="1918"/>
        <end position="2342"/>
    </location>
</feature>
<feature type="region of interest" description="Disordered" evidence="9">
    <location>
        <begin position="312"/>
        <end position="335"/>
    </location>
</feature>
<dbReference type="SMART" id="SM00826">
    <property type="entry name" value="PKS_DH"/>
    <property type="match status" value="1"/>
</dbReference>
<feature type="compositionally biased region" description="Low complexity" evidence="9">
    <location>
        <begin position="3370"/>
        <end position="3379"/>
    </location>
</feature>
<gene>
    <name evidence="13" type="primary">pksM</name>
    <name evidence="13" type="ORF">NCTC11923_01864</name>
</gene>
<feature type="region of interest" description="N-terminal hotdog fold" evidence="8">
    <location>
        <begin position="35"/>
        <end position="152"/>
    </location>
</feature>
<dbReference type="Pfam" id="PF00550">
    <property type="entry name" value="PP-binding"/>
    <property type="match status" value="4"/>
</dbReference>
<dbReference type="Gene3D" id="3.40.47.10">
    <property type="match status" value="3"/>
</dbReference>
<evidence type="ECO:0000313" key="13">
    <source>
        <dbReference type="EMBL" id="VEG75206.1"/>
    </source>
</evidence>
<dbReference type="Gene3D" id="1.10.1200.10">
    <property type="entry name" value="ACP-like"/>
    <property type="match status" value="5"/>
</dbReference>
<dbReference type="SUPFAM" id="SSF53901">
    <property type="entry name" value="Thiolase-like"/>
    <property type="match status" value="3"/>
</dbReference>
<keyword evidence="4" id="KW-0963">Cytoplasm</keyword>
<dbReference type="Gene3D" id="3.30.70.3290">
    <property type="match status" value="1"/>
</dbReference>
<feature type="active site" description="Proton donor; for dehydratase activity" evidence="8">
    <location>
        <position position="1208"/>
    </location>
</feature>
<dbReference type="InterPro" id="IPR042104">
    <property type="entry name" value="PKS_dehydratase_sf"/>
</dbReference>
<proteinExistence type="predicted"/>
<evidence type="ECO:0000256" key="9">
    <source>
        <dbReference type="SAM" id="MobiDB-lite"/>
    </source>
</evidence>
<evidence type="ECO:0000313" key="14">
    <source>
        <dbReference type="Proteomes" id="UP000276899"/>
    </source>
</evidence>
<dbReference type="CDD" id="cd00833">
    <property type="entry name" value="PKS"/>
    <property type="match status" value="3"/>
</dbReference>
<dbReference type="GO" id="GO:0031177">
    <property type="term" value="F:phosphopantetheine binding"/>
    <property type="evidence" value="ECO:0007669"/>
    <property type="project" value="InterPro"/>
</dbReference>
<dbReference type="InterPro" id="IPR018201">
    <property type="entry name" value="Ketoacyl_synth_AS"/>
</dbReference>
<feature type="domain" description="Ketosynthase family 3 (KS3)" evidence="11">
    <location>
        <begin position="443"/>
        <end position="868"/>
    </location>
</feature>
<feature type="active site" description="Proton acceptor; for dehydratase activity" evidence="8">
    <location>
        <position position="67"/>
    </location>
</feature>
<keyword evidence="14" id="KW-1185">Reference proteome</keyword>
<name>A0A3S4WL17_9ACTO</name>
<dbReference type="Pfam" id="PF21394">
    <property type="entry name" value="Beta-ketacyl_N"/>
    <property type="match status" value="1"/>
</dbReference>
<dbReference type="Gene3D" id="1.10.1240.100">
    <property type="match status" value="2"/>
</dbReference>
<dbReference type="Gene3D" id="3.40.50.720">
    <property type="entry name" value="NAD(P)-binding Rossmann-like Domain"/>
    <property type="match status" value="2"/>
</dbReference>
<keyword evidence="5" id="KW-0597">Phosphoprotein</keyword>